<protein>
    <recommendedName>
        <fullName evidence="2">VWFA domain-containing protein</fullName>
    </recommendedName>
</protein>
<dbReference type="Gene3D" id="3.40.50.410">
    <property type="entry name" value="von Willebrand factor, type A domain"/>
    <property type="match status" value="1"/>
</dbReference>
<dbReference type="GO" id="GO:0006886">
    <property type="term" value="P:intracellular protein transport"/>
    <property type="evidence" value="ECO:0007669"/>
    <property type="project" value="InterPro"/>
</dbReference>
<feature type="region of interest" description="Disordered" evidence="1">
    <location>
        <begin position="62"/>
        <end position="89"/>
    </location>
</feature>
<dbReference type="Gene3D" id="2.30.30.380">
    <property type="entry name" value="Zn-finger domain of Sec23/24"/>
    <property type="match status" value="1"/>
</dbReference>
<dbReference type="Proteomes" id="UP000187209">
    <property type="component" value="Unassembled WGS sequence"/>
</dbReference>
<evidence type="ECO:0000259" key="2">
    <source>
        <dbReference type="PROSITE" id="PS50234"/>
    </source>
</evidence>
<organism evidence="3 4">
    <name type="scientific">Stentor coeruleus</name>
    <dbReference type="NCBI Taxonomy" id="5963"/>
    <lineage>
        <taxon>Eukaryota</taxon>
        <taxon>Sar</taxon>
        <taxon>Alveolata</taxon>
        <taxon>Ciliophora</taxon>
        <taxon>Postciliodesmatophora</taxon>
        <taxon>Heterotrichea</taxon>
        <taxon>Heterotrichida</taxon>
        <taxon>Stentoridae</taxon>
        <taxon>Stentor</taxon>
    </lineage>
</organism>
<keyword evidence="4" id="KW-1185">Reference proteome</keyword>
<dbReference type="InterPro" id="IPR050550">
    <property type="entry name" value="SEC23_SEC24_subfamily"/>
</dbReference>
<dbReference type="AlphaFoldDB" id="A0A1R2AZW9"/>
<dbReference type="GO" id="GO:0070971">
    <property type="term" value="C:endoplasmic reticulum exit site"/>
    <property type="evidence" value="ECO:0007669"/>
    <property type="project" value="TreeGrafter"/>
</dbReference>
<evidence type="ECO:0000313" key="3">
    <source>
        <dbReference type="EMBL" id="OMJ70059.1"/>
    </source>
</evidence>
<dbReference type="GO" id="GO:0090110">
    <property type="term" value="P:COPII-coated vesicle cargo loading"/>
    <property type="evidence" value="ECO:0007669"/>
    <property type="project" value="TreeGrafter"/>
</dbReference>
<dbReference type="PANTHER" id="PTHR13803">
    <property type="entry name" value="SEC24-RELATED PROTEIN"/>
    <property type="match status" value="1"/>
</dbReference>
<name>A0A1R2AZW9_9CILI</name>
<accession>A0A1R2AZW9</accession>
<dbReference type="GO" id="GO:0030127">
    <property type="term" value="C:COPII vesicle coat"/>
    <property type="evidence" value="ECO:0007669"/>
    <property type="project" value="InterPro"/>
</dbReference>
<dbReference type="SUPFAM" id="SSF53300">
    <property type="entry name" value="vWA-like"/>
    <property type="match status" value="1"/>
</dbReference>
<dbReference type="InterPro" id="IPR002035">
    <property type="entry name" value="VWF_A"/>
</dbReference>
<proteinExistence type="predicted"/>
<dbReference type="PROSITE" id="PS50234">
    <property type="entry name" value="VWFA"/>
    <property type="match status" value="1"/>
</dbReference>
<dbReference type="GO" id="GO:0008270">
    <property type="term" value="F:zinc ion binding"/>
    <property type="evidence" value="ECO:0007669"/>
    <property type="project" value="InterPro"/>
</dbReference>
<evidence type="ECO:0000313" key="4">
    <source>
        <dbReference type="Proteomes" id="UP000187209"/>
    </source>
</evidence>
<feature type="compositionally biased region" description="Acidic residues" evidence="1">
    <location>
        <begin position="73"/>
        <end position="84"/>
    </location>
</feature>
<evidence type="ECO:0000256" key="1">
    <source>
        <dbReference type="SAM" id="MobiDB-lite"/>
    </source>
</evidence>
<dbReference type="SUPFAM" id="SSF82919">
    <property type="entry name" value="Zn-finger domain of Sec23/24"/>
    <property type="match status" value="1"/>
</dbReference>
<comment type="caution">
    <text evidence="3">The sequence shown here is derived from an EMBL/GenBank/DDBJ whole genome shotgun (WGS) entry which is preliminary data.</text>
</comment>
<dbReference type="InterPro" id="IPR036174">
    <property type="entry name" value="Znf_Sec23_Sec24_sf"/>
</dbReference>
<dbReference type="GO" id="GO:0000149">
    <property type="term" value="F:SNARE binding"/>
    <property type="evidence" value="ECO:0007669"/>
    <property type="project" value="TreeGrafter"/>
</dbReference>
<feature type="domain" description="VWFA" evidence="2">
    <location>
        <begin position="195"/>
        <end position="455"/>
    </location>
</feature>
<dbReference type="EMBL" id="MPUH01001129">
    <property type="protein sequence ID" value="OMJ70059.1"/>
    <property type="molecule type" value="Genomic_DNA"/>
</dbReference>
<sequence>MNFAGKAYIKKKQVILPPMPKKIEEEVKEEVKIETKPISQPIPTIKRNRSFEALSISSLNHSLNSDSGSGSGIEDEDEERDEVPEIPPPASKKIEMRIDTNVVSIELSSLKTAVIMATGDPVFCEQCKIAFNMYSRISEIDEFKQLWKCEFCGWENYVNIDAEEIPRGDMLDYMLMSSQQVVEEKKDIVTGAGITVVFCIDISGSMCVTEPVTGKIHLKNKKVVDLGGFEDFDMEEQFLEGDDCVTYVSRLECVQAAIEAQLQTLAQVCPTQKIGLVTFNSEVTIHGDGSGDPVIIAGNKMNSFENCYEIGVANQHKMNNTIKDTKEGLIKKLMNLNETGPTALGPALISSVGIASEGLPGSRVIICTDGLANVGIGRLDDNSEEAEDFYSRVANIAKDKGIEISVISIEGEECKLSKLSKVCEITGGEVTRVNMMNIANEFANILETPVIATQVSVVVKIHKGFCFRYQDDYLVDVNTLKRELGNVSEDGSEFTFEYSVRSQAELESLNIDLTEVTNLPFQSQIHYTNTSGMRCMRVITALQEIIDDLSKAGNINLKVIGVNAAQRSAHLASKGEYRESQAVMRSWKRMMKRNAHSEEQKDDVNYYLHNMAMFNQDLNDVAFKEAGMESAERVSSQNDKISHMAFRAKKARKENKKDCVIM</sequence>
<dbReference type="InterPro" id="IPR036465">
    <property type="entry name" value="vWFA_dom_sf"/>
</dbReference>
<gene>
    <name evidence="3" type="ORF">SteCoe_32061</name>
</gene>
<dbReference type="PANTHER" id="PTHR13803:SF36">
    <property type="entry name" value="TYPE A VON WILLEBRAND FACTOR DOMAIN-CONTAINING PROTEIN"/>
    <property type="match status" value="1"/>
</dbReference>
<dbReference type="OrthoDB" id="10064214at2759"/>
<reference evidence="3 4" key="1">
    <citation type="submission" date="2016-11" db="EMBL/GenBank/DDBJ databases">
        <title>The macronuclear genome of Stentor coeruleus: a giant cell with tiny introns.</title>
        <authorList>
            <person name="Slabodnick M."/>
            <person name="Ruby J.G."/>
            <person name="Reiff S.B."/>
            <person name="Swart E.C."/>
            <person name="Gosai S."/>
            <person name="Prabakaran S."/>
            <person name="Witkowska E."/>
            <person name="Larue G.E."/>
            <person name="Fisher S."/>
            <person name="Freeman R.M."/>
            <person name="Gunawardena J."/>
            <person name="Chu W."/>
            <person name="Stover N.A."/>
            <person name="Gregory B.D."/>
            <person name="Nowacki M."/>
            <person name="Derisi J."/>
            <person name="Roy S.W."/>
            <person name="Marshall W.F."/>
            <person name="Sood P."/>
        </authorList>
    </citation>
    <scope>NUCLEOTIDE SEQUENCE [LARGE SCALE GENOMIC DNA]</scope>
    <source>
        <strain evidence="3">WM001</strain>
    </source>
</reference>